<reference evidence="1" key="1">
    <citation type="submission" date="2018-07" db="EMBL/GenBank/DDBJ databases">
        <authorList>
            <person name="Ashton P.M."/>
            <person name="Dallman T."/>
            <person name="Nair S."/>
            <person name="De Pinna E."/>
            <person name="Peters T."/>
            <person name="Grant K."/>
        </authorList>
    </citation>
    <scope>NUCLEOTIDE SEQUENCE</scope>
    <source>
        <strain evidence="1">142535</strain>
    </source>
</reference>
<organism evidence="1">
    <name type="scientific">Salmonella muenchen</name>
    <dbReference type="NCBI Taxonomy" id="596"/>
    <lineage>
        <taxon>Bacteria</taxon>
        <taxon>Pseudomonadati</taxon>
        <taxon>Pseudomonadota</taxon>
        <taxon>Gammaproteobacteria</taxon>
        <taxon>Enterobacterales</taxon>
        <taxon>Enterobacteriaceae</taxon>
        <taxon>Salmonella</taxon>
    </lineage>
</organism>
<dbReference type="AlphaFoldDB" id="A0A5U8XNC4"/>
<dbReference type="EMBL" id="AAGUDP010000006">
    <property type="protein sequence ID" value="EBS0563315.1"/>
    <property type="molecule type" value="Genomic_DNA"/>
</dbReference>
<sequence length="295" mass="33709">MIVAGHKSDLPLVVWESASKKMPDEIIRQSRFPNVKFIIETDDDGEVIAFAAGETMSVYYVMAGIYSVNDSPSPEFMEEGMRQLNLKVATLPVEADEHVFEQMGFKVIHRLYASTPEVPLQTPEFVTSMDHVPVIDWPKYEMLMAMDLEVTQPTESGRGYEKPMRELFEQIKANPELAIVKLKDGRLHGVMMLMKSRMRPDDCTPLLQTELYVPKALLSLPTDDGISNPNEMLHYATRLLESQNKRMVIQSEDPTGELYLRDTLKYQYIYSTCQYYVHDESEVTEPATHAMDDPS</sequence>
<comment type="caution">
    <text evidence="1">The sequence shown here is derived from an EMBL/GenBank/DDBJ whole genome shotgun (WGS) entry which is preliminary data.</text>
</comment>
<evidence type="ECO:0000313" key="1">
    <source>
        <dbReference type="EMBL" id="EBS0563315.1"/>
    </source>
</evidence>
<accession>A0A5U8XNC4</accession>
<name>A0A5U8XNC4_SALMU</name>
<proteinExistence type="predicted"/>
<protein>
    <submittedName>
        <fullName evidence="1">Uncharacterized protein</fullName>
    </submittedName>
</protein>
<gene>
    <name evidence="1" type="ORF">DTU56_09310</name>
</gene>